<evidence type="ECO:0000313" key="2">
    <source>
        <dbReference type="EMBL" id="EFX76151.1"/>
    </source>
</evidence>
<organism evidence="2 3">
    <name type="scientific">Daphnia pulex</name>
    <name type="common">Water flea</name>
    <dbReference type="NCBI Taxonomy" id="6669"/>
    <lineage>
        <taxon>Eukaryota</taxon>
        <taxon>Metazoa</taxon>
        <taxon>Ecdysozoa</taxon>
        <taxon>Arthropoda</taxon>
        <taxon>Crustacea</taxon>
        <taxon>Branchiopoda</taxon>
        <taxon>Diplostraca</taxon>
        <taxon>Cladocera</taxon>
        <taxon>Anomopoda</taxon>
        <taxon>Daphniidae</taxon>
        <taxon>Daphnia</taxon>
    </lineage>
</organism>
<protein>
    <recommendedName>
        <fullName evidence="4">Secreted protein</fullName>
    </recommendedName>
</protein>
<name>E9GWN1_DAPPU</name>
<proteinExistence type="predicted"/>
<evidence type="ECO:0008006" key="4">
    <source>
        <dbReference type="Google" id="ProtNLM"/>
    </source>
</evidence>
<accession>E9GWN1</accession>
<dbReference type="Proteomes" id="UP000000305">
    <property type="component" value="Unassembled WGS sequence"/>
</dbReference>
<evidence type="ECO:0000256" key="1">
    <source>
        <dbReference type="SAM" id="SignalP"/>
    </source>
</evidence>
<evidence type="ECO:0000313" key="3">
    <source>
        <dbReference type="Proteomes" id="UP000000305"/>
    </source>
</evidence>
<reference evidence="2 3" key="1">
    <citation type="journal article" date="2011" name="Science">
        <title>The ecoresponsive genome of Daphnia pulex.</title>
        <authorList>
            <person name="Colbourne J.K."/>
            <person name="Pfrender M.E."/>
            <person name="Gilbert D."/>
            <person name="Thomas W.K."/>
            <person name="Tucker A."/>
            <person name="Oakley T.H."/>
            <person name="Tokishita S."/>
            <person name="Aerts A."/>
            <person name="Arnold G.J."/>
            <person name="Basu M.K."/>
            <person name="Bauer D.J."/>
            <person name="Caceres C.E."/>
            <person name="Carmel L."/>
            <person name="Casola C."/>
            <person name="Choi J.H."/>
            <person name="Detter J.C."/>
            <person name="Dong Q."/>
            <person name="Dusheyko S."/>
            <person name="Eads B.D."/>
            <person name="Frohlich T."/>
            <person name="Geiler-Samerotte K.A."/>
            <person name="Gerlach D."/>
            <person name="Hatcher P."/>
            <person name="Jogdeo S."/>
            <person name="Krijgsveld J."/>
            <person name="Kriventseva E.V."/>
            <person name="Kultz D."/>
            <person name="Laforsch C."/>
            <person name="Lindquist E."/>
            <person name="Lopez J."/>
            <person name="Manak J.R."/>
            <person name="Muller J."/>
            <person name="Pangilinan J."/>
            <person name="Patwardhan R.P."/>
            <person name="Pitluck S."/>
            <person name="Pritham E.J."/>
            <person name="Rechtsteiner A."/>
            <person name="Rho M."/>
            <person name="Rogozin I.B."/>
            <person name="Sakarya O."/>
            <person name="Salamov A."/>
            <person name="Schaack S."/>
            <person name="Shapiro H."/>
            <person name="Shiga Y."/>
            <person name="Skalitzky C."/>
            <person name="Smith Z."/>
            <person name="Souvorov A."/>
            <person name="Sung W."/>
            <person name="Tang Z."/>
            <person name="Tsuchiya D."/>
            <person name="Tu H."/>
            <person name="Vos H."/>
            <person name="Wang M."/>
            <person name="Wolf Y.I."/>
            <person name="Yamagata H."/>
            <person name="Yamada T."/>
            <person name="Ye Y."/>
            <person name="Shaw J.R."/>
            <person name="Andrews J."/>
            <person name="Crease T.J."/>
            <person name="Tang H."/>
            <person name="Lucas S.M."/>
            <person name="Robertson H.M."/>
            <person name="Bork P."/>
            <person name="Koonin E.V."/>
            <person name="Zdobnov E.M."/>
            <person name="Grigoriev I.V."/>
            <person name="Lynch M."/>
            <person name="Boore J.L."/>
        </authorList>
    </citation>
    <scope>NUCLEOTIDE SEQUENCE [LARGE SCALE GENOMIC DNA]</scope>
</reference>
<dbReference type="KEGG" id="dpx:DAPPUDRAFT_249430"/>
<dbReference type="EMBL" id="GL732570">
    <property type="protein sequence ID" value="EFX76151.1"/>
    <property type="molecule type" value="Genomic_DNA"/>
</dbReference>
<feature type="chain" id="PRO_5003237811" description="Secreted protein" evidence="1">
    <location>
        <begin position="27"/>
        <end position="73"/>
    </location>
</feature>
<dbReference type="InParanoid" id="E9GWN1"/>
<keyword evidence="3" id="KW-1185">Reference proteome</keyword>
<dbReference type="HOGENOM" id="CLU_2707318_0_0_1"/>
<dbReference type="AlphaFoldDB" id="E9GWN1"/>
<gene>
    <name evidence="2" type="ORF">DAPPUDRAFT_249430</name>
</gene>
<feature type="signal peptide" evidence="1">
    <location>
        <begin position="1"/>
        <end position="26"/>
    </location>
</feature>
<sequence>MLQTAPPRKFFSLISLLSCVVTTTNTCIPYRFYSAISDKNAFKHPNRSHTSDTCKSSSANHTRTVTILAWWLK</sequence>
<keyword evidence="1" id="KW-0732">Signal</keyword>